<protein>
    <submittedName>
        <fullName evidence="3">Uncharacterized protein</fullName>
    </submittedName>
</protein>
<name>A0A8J3Q7S3_9ACTN</name>
<reference evidence="3" key="1">
    <citation type="submission" date="2021-01" db="EMBL/GenBank/DDBJ databases">
        <title>Whole genome shotgun sequence of Rhizocola hellebori NBRC 109834.</title>
        <authorList>
            <person name="Komaki H."/>
            <person name="Tamura T."/>
        </authorList>
    </citation>
    <scope>NUCLEOTIDE SEQUENCE</scope>
    <source>
        <strain evidence="3">NBRC 109834</strain>
    </source>
</reference>
<dbReference type="RefSeq" id="WP_203908820.1">
    <property type="nucleotide sequence ID" value="NZ_BONY01000015.1"/>
</dbReference>
<keyword evidence="4" id="KW-1185">Reference proteome</keyword>
<gene>
    <name evidence="3" type="ORF">Rhe02_30190</name>
</gene>
<accession>A0A8J3Q7S3</accession>
<feature type="region of interest" description="Disordered" evidence="1">
    <location>
        <begin position="39"/>
        <end position="88"/>
    </location>
</feature>
<comment type="caution">
    <text evidence="3">The sequence shown here is derived from an EMBL/GenBank/DDBJ whole genome shotgun (WGS) entry which is preliminary data.</text>
</comment>
<evidence type="ECO:0000256" key="1">
    <source>
        <dbReference type="SAM" id="MobiDB-lite"/>
    </source>
</evidence>
<evidence type="ECO:0000313" key="4">
    <source>
        <dbReference type="Proteomes" id="UP000612899"/>
    </source>
</evidence>
<keyword evidence="2" id="KW-0732">Signal</keyword>
<evidence type="ECO:0000313" key="3">
    <source>
        <dbReference type="EMBL" id="GIH04952.1"/>
    </source>
</evidence>
<proteinExistence type="predicted"/>
<feature type="compositionally biased region" description="Pro residues" evidence="1">
    <location>
        <begin position="48"/>
        <end position="77"/>
    </location>
</feature>
<dbReference type="AlphaFoldDB" id="A0A8J3Q7S3"/>
<sequence>MLLRVRNTLIAVVTLTGLTAGITVAASALATGPTAAPAWVASATPSGEPEPTPSSDPIPSAEPTPTPSAEPTEPVPTPTETSCPAPPDTAIRLVGLAKAAPCASEYDISDGFKATVTPEDKKLTIRIFSRNNTCQVDKITWVFLVGQKPDAATINDNPDPAQGKGHSWVFDHTKVKDGVAVKIRLRVSYTCNGTKGEFTWTFLWNTTGDVNVFSPQGA</sequence>
<feature type="signal peptide" evidence="2">
    <location>
        <begin position="1"/>
        <end position="30"/>
    </location>
</feature>
<feature type="chain" id="PRO_5039651204" evidence="2">
    <location>
        <begin position="31"/>
        <end position="218"/>
    </location>
</feature>
<organism evidence="3 4">
    <name type="scientific">Rhizocola hellebori</name>
    <dbReference type="NCBI Taxonomy" id="1392758"/>
    <lineage>
        <taxon>Bacteria</taxon>
        <taxon>Bacillati</taxon>
        <taxon>Actinomycetota</taxon>
        <taxon>Actinomycetes</taxon>
        <taxon>Micromonosporales</taxon>
        <taxon>Micromonosporaceae</taxon>
        <taxon>Rhizocola</taxon>
    </lineage>
</organism>
<evidence type="ECO:0000256" key="2">
    <source>
        <dbReference type="SAM" id="SignalP"/>
    </source>
</evidence>
<dbReference type="EMBL" id="BONY01000015">
    <property type="protein sequence ID" value="GIH04952.1"/>
    <property type="molecule type" value="Genomic_DNA"/>
</dbReference>
<dbReference type="Proteomes" id="UP000612899">
    <property type="component" value="Unassembled WGS sequence"/>
</dbReference>